<dbReference type="PANTHER" id="PTHR45714:SF8">
    <property type="entry name" value="HOMEOBOX-LEUCINE ZIPPER PROTEIN ATHB-17"/>
    <property type="match status" value="1"/>
</dbReference>
<keyword evidence="4 8" id="KW-0238">DNA-binding</keyword>
<dbReference type="Pfam" id="PF02183">
    <property type="entry name" value="HALZ"/>
    <property type="match status" value="1"/>
</dbReference>
<dbReference type="CDD" id="cd00086">
    <property type="entry name" value="homeodomain"/>
    <property type="match status" value="1"/>
</dbReference>
<evidence type="ECO:0000256" key="1">
    <source>
        <dbReference type="ARBA" id="ARBA00004123"/>
    </source>
</evidence>
<evidence type="ECO:0000313" key="12">
    <source>
        <dbReference type="Proteomes" id="UP000504609"/>
    </source>
</evidence>
<reference evidence="13" key="1">
    <citation type="submission" date="2025-08" db="UniProtKB">
        <authorList>
            <consortium name="RefSeq"/>
        </authorList>
    </citation>
    <scope>IDENTIFICATION</scope>
    <source>
        <tissue evidence="13">Young leaves</tissue>
    </source>
</reference>
<dbReference type="GO" id="GO:0005634">
    <property type="term" value="C:nucleus"/>
    <property type="evidence" value="ECO:0007669"/>
    <property type="project" value="UniProtKB-SubCell"/>
</dbReference>
<dbReference type="InterPro" id="IPR009057">
    <property type="entry name" value="Homeodomain-like_sf"/>
</dbReference>
<dbReference type="Proteomes" id="UP000504609">
    <property type="component" value="Unplaced"/>
</dbReference>
<dbReference type="GeneID" id="111445474"/>
<dbReference type="KEGG" id="cmos:111445474"/>
<evidence type="ECO:0000313" key="13">
    <source>
        <dbReference type="RefSeq" id="XP_022939643.1"/>
    </source>
</evidence>
<feature type="DNA-binding region" description="Homeobox" evidence="8">
    <location>
        <begin position="69"/>
        <end position="128"/>
    </location>
</feature>
<feature type="region of interest" description="Disordered" evidence="10">
    <location>
        <begin position="1"/>
        <end position="76"/>
    </location>
</feature>
<dbReference type="SUPFAM" id="SSF46689">
    <property type="entry name" value="Homeodomain-like"/>
    <property type="match status" value="1"/>
</dbReference>
<dbReference type="RefSeq" id="XP_022939643.1">
    <property type="nucleotide sequence ID" value="XM_023083875.1"/>
</dbReference>
<dbReference type="AlphaFoldDB" id="A0A6J1FM68"/>
<evidence type="ECO:0000256" key="6">
    <source>
        <dbReference type="ARBA" id="ARBA00023163"/>
    </source>
</evidence>
<dbReference type="GO" id="GO:0000981">
    <property type="term" value="F:DNA-binding transcription factor activity, RNA polymerase II-specific"/>
    <property type="evidence" value="ECO:0007669"/>
    <property type="project" value="InterPro"/>
</dbReference>
<evidence type="ECO:0000256" key="2">
    <source>
        <dbReference type="ARBA" id="ARBA00006074"/>
    </source>
</evidence>
<proteinExistence type="inferred from homology"/>
<keyword evidence="6" id="KW-0804">Transcription</keyword>
<sequence>MAFLPINSSSLDLSISMPGFASSPPRPSAKELDMNRVPDVGEAAEEERAVAARTEEEEESCSIGNGGGQPKKKLSLSKHQSRLLEDIFRHSHSLNPKQKEALAMALQLKPRQVEVWFQNRRARSKLKQTEMECQYLRRWFGSLTEQNRRLRRELEELRATKVAVPAVVSRHSRQPPLPVSTITMCPQCKRVTAATITSSPAAATQTAIATTATPSKAVRSALKLQQPSQA</sequence>
<dbReference type="PROSITE" id="PS50071">
    <property type="entry name" value="HOMEOBOX_2"/>
    <property type="match status" value="1"/>
</dbReference>
<name>A0A6J1FM68_CUCMO</name>
<dbReference type="GO" id="GO:0043565">
    <property type="term" value="F:sequence-specific DNA binding"/>
    <property type="evidence" value="ECO:0007669"/>
    <property type="project" value="InterPro"/>
</dbReference>
<dbReference type="SMART" id="SM00340">
    <property type="entry name" value="HALZ"/>
    <property type="match status" value="1"/>
</dbReference>
<feature type="compositionally biased region" description="Polar residues" evidence="10">
    <location>
        <begin position="1"/>
        <end position="13"/>
    </location>
</feature>
<dbReference type="InterPro" id="IPR050762">
    <property type="entry name" value="HD-ZIP_Homeobox_LZ_Class_II"/>
</dbReference>
<evidence type="ECO:0000256" key="9">
    <source>
        <dbReference type="RuleBase" id="RU000682"/>
    </source>
</evidence>
<keyword evidence="3" id="KW-0805">Transcription regulation</keyword>
<keyword evidence="5 8" id="KW-0371">Homeobox</keyword>
<comment type="subcellular location">
    <subcellularLocation>
        <location evidence="1 8 9">Nucleus</location>
    </subcellularLocation>
</comment>
<dbReference type="InterPro" id="IPR003106">
    <property type="entry name" value="Leu_zip_homeo"/>
</dbReference>
<feature type="domain" description="Homeobox" evidence="11">
    <location>
        <begin position="67"/>
        <end position="127"/>
    </location>
</feature>
<dbReference type="InterPro" id="IPR017970">
    <property type="entry name" value="Homeobox_CS"/>
</dbReference>
<keyword evidence="7 8" id="KW-0539">Nucleus</keyword>
<evidence type="ECO:0000256" key="7">
    <source>
        <dbReference type="ARBA" id="ARBA00023242"/>
    </source>
</evidence>
<accession>A0A6J1FM68</accession>
<protein>
    <submittedName>
        <fullName evidence="13">Homeobox-leucine zipper protein HOX3-like</fullName>
    </submittedName>
</protein>
<evidence type="ECO:0000256" key="8">
    <source>
        <dbReference type="PROSITE-ProRule" id="PRU00108"/>
    </source>
</evidence>
<keyword evidence="12" id="KW-1185">Reference proteome</keyword>
<dbReference type="SMART" id="SM00389">
    <property type="entry name" value="HOX"/>
    <property type="match status" value="1"/>
</dbReference>
<evidence type="ECO:0000256" key="10">
    <source>
        <dbReference type="SAM" id="MobiDB-lite"/>
    </source>
</evidence>
<evidence type="ECO:0000256" key="4">
    <source>
        <dbReference type="ARBA" id="ARBA00023125"/>
    </source>
</evidence>
<dbReference type="Gene3D" id="1.10.10.60">
    <property type="entry name" value="Homeodomain-like"/>
    <property type="match status" value="1"/>
</dbReference>
<evidence type="ECO:0000259" key="11">
    <source>
        <dbReference type="PROSITE" id="PS50071"/>
    </source>
</evidence>
<dbReference type="PANTHER" id="PTHR45714">
    <property type="entry name" value="HOMEOBOX-LEUCINE ZIPPER PROTEIN HAT14"/>
    <property type="match status" value="1"/>
</dbReference>
<dbReference type="InterPro" id="IPR001356">
    <property type="entry name" value="HD"/>
</dbReference>
<organism evidence="12 13">
    <name type="scientific">Cucurbita moschata</name>
    <name type="common">Winter crookneck squash</name>
    <name type="synonym">Cucurbita pepo var. moschata</name>
    <dbReference type="NCBI Taxonomy" id="3662"/>
    <lineage>
        <taxon>Eukaryota</taxon>
        <taxon>Viridiplantae</taxon>
        <taxon>Streptophyta</taxon>
        <taxon>Embryophyta</taxon>
        <taxon>Tracheophyta</taxon>
        <taxon>Spermatophyta</taxon>
        <taxon>Magnoliopsida</taxon>
        <taxon>eudicotyledons</taxon>
        <taxon>Gunneridae</taxon>
        <taxon>Pentapetalae</taxon>
        <taxon>rosids</taxon>
        <taxon>fabids</taxon>
        <taxon>Cucurbitales</taxon>
        <taxon>Cucurbitaceae</taxon>
        <taxon>Cucurbiteae</taxon>
        <taxon>Cucurbita</taxon>
    </lineage>
</organism>
<evidence type="ECO:0000256" key="3">
    <source>
        <dbReference type="ARBA" id="ARBA00023015"/>
    </source>
</evidence>
<dbReference type="PROSITE" id="PS00027">
    <property type="entry name" value="HOMEOBOX_1"/>
    <property type="match status" value="1"/>
</dbReference>
<comment type="similarity">
    <text evidence="2">Belongs to the HD-ZIP homeobox family. Class II subfamily.</text>
</comment>
<gene>
    <name evidence="13" type="primary">LOC111445474</name>
</gene>
<evidence type="ECO:0000256" key="5">
    <source>
        <dbReference type="ARBA" id="ARBA00023155"/>
    </source>
</evidence>
<dbReference type="Pfam" id="PF00046">
    <property type="entry name" value="Homeodomain"/>
    <property type="match status" value="1"/>
</dbReference>